<evidence type="ECO:0000259" key="1">
    <source>
        <dbReference type="SMART" id="SM00597"/>
    </source>
</evidence>
<name>A0A9J5Z0U0_SOLCO</name>
<dbReference type="InterPro" id="IPR006580">
    <property type="entry name" value="Znf_TTF"/>
</dbReference>
<reference evidence="2 3" key="1">
    <citation type="submission" date="2020-09" db="EMBL/GenBank/DDBJ databases">
        <title>De no assembly of potato wild relative species, Solanum commersonii.</title>
        <authorList>
            <person name="Cho K."/>
        </authorList>
    </citation>
    <scope>NUCLEOTIDE SEQUENCE [LARGE SCALE GENOMIC DNA]</scope>
    <source>
        <strain evidence="2">LZ3.2</strain>
        <tissue evidence="2">Leaf</tissue>
    </source>
</reference>
<dbReference type="InterPro" id="IPR025398">
    <property type="entry name" value="DUF4371"/>
</dbReference>
<feature type="domain" description="TTF-type" evidence="1">
    <location>
        <begin position="19"/>
        <end position="116"/>
    </location>
</feature>
<organism evidence="2 3">
    <name type="scientific">Solanum commersonii</name>
    <name type="common">Commerson's wild potato</name>
    <name type="synonym">Commerson's nightshade</name>
    <dbReference type="NCBI Taxonomy" id="4109"/>
    <lineage>
        <taxon>Eukaryota</taxon>
        <taxon>Viridiplantae</taxon>
        <taxon>Streptophyta</taxon>
        <taxon>Embryophyta</taxon>
        <taxon>Tracheophyta</taxon>
        <taxon>Spermatophyta</taxon>
        <taxon>Magnoliopsida</taxon>
        <taxon>eudicotyledons</taxon>
        <taxon>Gunneridae</taxon>
        <taxon>Pentapetalae</taxon>
        <taxon>asterids</taxon>
        <taxon>lamiids</taxon>
        <taxon>Solanales</taxon>
        <taxon>Solanaceae</taxon>
        <taxon>Solanoideae</taxon>
        <taxon>Solaneae</taxon>
        <taxon>Solanum</taxon>
    </lineage>
</organism>
<dbReference type="InterPro" id="IPR055298">
    <property type="entry name" value="AtLOH3-like"/>
</dbReference>
<sequence>MGLYQPKLRVYPKITFRTRNRQFNHEWFNAPNSAWLEYSIGNDAIFCLCCYLFKNEFESRGNVGKSFTQDGFKNWNHGPERIRLHVGEVNSIHNKCLNMMLDFANQCQSIQSSLHKRSEKTKSDYRIRLNDSIDVVRFLLRNGLSFHSHDESEDFDYKGLFLKLLKFHGVNRPDVQKVILQHAPKNDMIICSTIQKEIVDVCTKKTIKDIIKDLDGDYFGMLVDESNDISHKEQMTLVLRYVNKNGELIESLLGIVHVGDTSARSLQKDLLRQHQVEKLEELLKSGEILIGQGLNQERGLQRPGDTRWGSHFKTLENFMIIFSSIANVLKDMKEDSPHDLDKLTTDNLLDKIQEFKFIFVLHLMFKMLFLTNELNKALQKKDQDIVNAMRLLNLSKRRLQSMRE</sequence>
<dbReference type="AlphaFoldDB" id="A0A9J5Z0U0"/>
<dbReference type="SMART" id="SM00597">
    <property type="entry name" value="ZnF_TTF"/>
    <property type="match status" value="1"/>
</dbReference>
<dbReference type="EMBL" id="JACXVP010000005">
    <property type="protein sequence ID" value="KAG5604988.1"/>
    <property type="molecule type" value="Genomic_DNA"/>
</dbReference>
<proteinExistence type="predicted"/>
<evidence type="ECO:0000313" key="3">
    <source>
        <dbReference type="Proteomes" id="UP000824120"/>
    </source>
</evidence>
<keyword evidence="3" id="KW-1185">Reference proteome</keyword>
<dbReference type="PANTHER" id="PTHR11697:SF230">
    <property type="entry name" value="ZINC FINGER, MYM DOMAIN CONTAINING 1"/>
    <property type="match status" value="1"/>
</dbReference>
<protein>
    <recommendedName>
        <fullName evidence="1">TTF-type domain-containing protein</fullName>
    </recommendedName>
</protein>
<dbReference type="Pfam" id="PF14291">
    <property type="entry name" value="DUF4371"/>
    <property type="match status" value="1"/>
</dbReference>
<comment type="caution">
    <text evidence="2">The sequence shown here is derived from an EMBL/GenBank/DDBJ whole genome shotgun (WGS) entry which is preliminary data.</text>
</comment>
<dbReference type="OrthoDB" id="6621980at2759"/>
<dbReference type="PANTHER" id="PTHR11697">
    <property type="entry name" value="GENERAL TRANSCRIPTION FACTOR 2-RELATED ZINC FINGER PROTEIN"/>
    <property type="match status" value="1"/>
</dbReference>
<accession>A0A9J5Z0U0</accession>
<evidence type="ECO:0000313" key="2">
    <source>
        <dbReference type="EMBL" id="KAG5604988.1"/>
    </source>
</evidence>
<dbReference type="Proteomes" id="UP000824120">
    <property type="component" value="Chromosome 5"/>
</dbReference>
<gene>
    <name evidence="2" type="ORF">H5410_026480</name>
</gene>